<gene>
    <name evidence="1" type="ORF">IHE45_17G017200</name>
</gene>
<proteinExistence type="predicted"/>
<dbReference type="Proteomes" id="UP000827976">
    <property type="component" value="Chromosome 17"/>
</dbReference>
<name>A0ACB7UAM8_DIOAL</name>
<evidence type="ECO:0000313" key="2">
    <source>
        <dbReference type="Proteomes" id="UP000827976"/>
    </source>
</evidence>
<keyword evidence="2" id="KW-1185">Reference proteome</keyword>
<comment type="caution">
    <text evidence="1">The sequence shown here is derived from an EMBL/GenBank/DDBJ whole genome shotgun (WGS) entry which is preliminary data.</text>
</comment>
<dbReference type="EMBL" id="CM037027">
    <property type="protein sequence ID" value="KAH7657365.1"/>
    <property type="molecule type" value="Genomic_DNA"/>
</dbReference>
<reference evidence="2" key="1">
    <citation type="journal article" date="2022" name="Nat. Commun.">
        <title>Chromosome evolution and the genetic basis of agronomically important traits in greater yam.</title>
        <authorList>
            <person name="Bredeson J.V."/>
            <person name="Lyons J.B."/>
            <person name="Oniyinde I.O."/>
            <person name="Okereke N.R."/>
            <person name="Kolade O."/>
            <person name="Nnabue I."/>
            <person name="Nwadili C.O."/>
            <person name="Hribova E."/>
            <person name="Parker M."/>
            <person name="Nwogha J."/>
            <person name="Shu S."/>
            <person name="Carlson J."/>
            <person name="Kariba R."/>
            <person name="Muthemba S."/>
            <person name="Knop K."/>
            <person name="Barton G.J."/>
            <person name="Sherwood A.V."/>
            <person name="Lopez-Montes A."/>
            <person name="Asiedu R."/>
            <person name="Jamnadass R."/>
            <person name="Muchugi A."/>
            <person name="Goodstein D."/>
            <person name="Egesi C.N."/>
            <person name="Featherston J."/>
            <person name="Asfaw A."/>
            <person name="Simpson G.G."/>
            <person name="Dolezel J."/>
            <person name="Hendre P.S."/>
            <person name="Van Deynze A."/>
            <person name="Kumar P.L."/>
            <person name="Obidiegwu J.E."/>
            <person name="Bhattacharjee R."/>
            <person name="Rokhsar D.S."/>
        </authorList>
    </citation>
    <scope>NUCLEOTIDE SEQUENCE [LARGE SCALE GENOMIC DNA]</scope>
    <source>
        <strain evidence="2">cv. TDa95/00328</strain>
    </source>
</reference>
<organism evidence="1 2">
    <name type="scientific">Dioscorea alata</name>
    <name type="common">Purple yam</name>
    <dbReference type="NCBI Taxonomy" id="55571"/>
    <lineage>
        <taxon>Eukaryota</taxon>
        <taxon>Viridiplantae</taxon>
        <taxon>Streptophyta</taxon>
        <taxon>Embryophyta</taxon>
        <taxon>Tracheophyta</taxon>
        <taxon>Spermatophyta</taxon>
        <taxon>Magnoliopsida</taxon>
        <taxon>Liliopsida</taxon>
        <taxon>Dioscoreales</taxon>
        <taxon>Dioscoreaceae</taxon>
        <taxon>Dioscorea</taxon>
    </lineage>
</organism>
<protein>
    <submittedName>
        <fullName evidence="1">Exocyst complex component EXOC2/Sec5 protein</fullName>
    </submittedName>
</protein>
<evidence type="ECO:0000313" key="1">
    <source>
        <dbReference type="EMBL" id="KAH7657365.1"/>
    </source>
</evidence>
<sequence>MLELEFFETVLHAYFSPAAHETFKSLQGLLLDKACESATESAENPGHHRRPTRGSEDAMVEEKQQGSVSPDDLLALAQQYSSELLEAELERTRLNIACFMDSSLQPTSIPMNPKPTYSSFQGPVASQSFRRQQTVSSPGFSRHRRR</sequence>
<accession>A0ACB7UAM8</accession>